<gene>
    <name evidence="5" type="ORF">WDS16_20760</name>
</gene>
<name>A0ABZ2PFF0_9NOCA</name>
<feature type="signal peptide" evidence="3">
    <location>
        <begin position="1"/>
        <end position="28"/>
    </location>
</feature>
<dbReference type="InterPro" id="IPR012338">
    <property type="entry name" value="Beta-lactam/transpept-like"/>
</dbReference>
<keyword evidence="2" id="KW-1133">Transmembrane helix</keyword>
<feature type="transmembrane region" description="Helical" evidence="2">
    <location>
        <begin position="416"/>
        <end position="436"/>
    </location>
</feature>
<accession>A0ABZ2PFF0</accession>
<dbReference type="EC" id="3.1.1.103" evidence="5"/>
<keyword evidence="6" id="KW-1185">Reference proteome</keyword>
<dbReference type="SUPFAM" id="SSF56601">
    <property type="entry name" value="beta-lactamase/transpeptidase-like"/>
    <property type="match status" value="1"/>
</dbReference>
<feature type="transmembrane region" description="Helical" evidence="2">
    <location>
        <begin position="376"/>
        <end position="395"/>
    </location>
</feature>
<organism evidence="5 6">
    <name type="scientific">Rhodococcus sovatensis</name>
    <dbReference type="NCBI Taxonomy" id="1805840"/>
    <lineage>
        <taxon>Bacteria</taxon>
        <taxon>Bacillati</taxon>
        <taxon>Actinomycetota</taxon>
        <taxon>Actinomycetes</taxon>
        <taxon>Mycobacteriales</taxon>
        <taxon>Nocardiaceae</taxon>
        <taxon>Rhodococcus</taxon>
    </lineage>
</organism>
<evidence type="ECO:0000313" key="6">
    <source>
        <dbReference type="Proteomes" id="UP001432000"/>
    </source>
</evidence>
<dbReference type="RefSeq" id="WP_338887327.1">
    <property type="nucleotide sequence ID" value="NZ_CP147846.1"/>
</dbReference>
<feature type="chain" id="PRO_5045624530" evidence="3">
    <location>
        <begin position="29"/>
        <end position="493"/>
    </location>
</feature>
<feature type="transmembrane region" description="Helical" evidence="2">
    <location>
        <begin position="456"/>
        <end position="477"/>
    </location>
</feature>
<keyword evidence="3" id="KW-0732">Signal</keyword>
<protein>
    <submittedName>
        <fullName evidence="5">Serine hydrolase domain-containing protein</fullName>
        <ecNumber evidence="5">3.1.1.103</ecNumber>
    </submittedName>
</protein>
<evidence type="ECO:0000256" key="3">
    <source>
        <dbReference type="SAM" id="SignalP"/>
    </source>
</evidence>
<evidence type="ECO:0000256" key="2">
    <source>
        <dbReference type="SAM" id="Phobius"/>
    </source>
</evidence>
<dbReference type="InterPro" id="IPR001466">
    <property type="entry name" value="Beta-lactam-related"/>
</dbReference>
<dbReference type="GO" id="GO:0016787">
    <property type="term" value="F:hydrolase activity"/>
    <property type="evidence" value="ECO:0007669"/>
    <property type="project" value="UniProtKB-KW"/>
</dbReference>
<evidence type="ECO:0000259" key="4">
    <source>
        <dbReference type="Pfam" id="PF00144"/>
    </source>
</evidence>
<keyword evidence="2" id="KW-0472">Membrane</keyword>
<feature type="domain" description="Beta-lactamase-related" evidence="4">
    <location>
        <begin position="39"/>
        <end position="344"/>
    </location>
</feature>
<proteinExistence type="predicted"/>
<dbReference type="EMBL" id="CP147846">
    <property type="protein sequence ID" value="WXG67639.1"/>
    <property type="molecule type" value="Genomic_DNA"/>
</dbReference>
<dbReference type="Proteomes" id="UP001432000">
    <property type="component" value="Chromosome"/>
</dbReference>
<dbReference type="PANTHER" id="PTHR46825:SF9">
    <property type="entry name" value="BETA-LACTAMASE-RELATED DOMAIN-CONTAINING PROTEIN"/>
    <property type="match status" value="1"/>
</dbReference>
<dbReference type="Gene3D" id="3.40.710.10">
    <property type="entry name" value="DD-peptidase/beta-lactamase superfamily"/>
    <property type="match status" value="1"/>
</dbReference>
<keyword evidence="5" id="KW-0378">Hydrolase</keyword>
<sequence length="493" mass="53363">MRLRLIQAILGTTLVVSLVLLPTQSARAAPVAFSPSEIEKYVTDYIDRSGYPGVSIAITQGEEVLLAAGYGHDSTGADMTADTPMPVASVSKSFTALAVMQLVESGNMALDEPVQSYLPDFEVDDPGSSKITVRELLNQTSGISDETLREKSLPQPDSLEAAEQRARDATLAEAPGTRRHYTNTNYHLAARLVEVVSQQPFTDYLRKKVLDPLAMNDSTSIDTTPDDLPEGVREGHTYLYGISVAATEAERFVSGSDGVITTADDMAKWLIMQNNEGIATDGERLATPESIDLMRSTPNDQPYGLGWDRDQKGRWGHSGVWFTYTAYQMLLPSGHGIAIMSNSGLGLGNESPYLLADGIATILEGKEPQQIAATRLYIDLALAALTLISIGIGAYTVRRAGTWAAGAARRPWWMTALRLAAWFVPLLLLIALPRLLGSWIGGGRDLTHEQLLLYSPALMIWFGAATTIGVVVVAVRLRSLQVIGRFRGLVSSP</sequence>
<dbReference type="PANTHER" id="PTHR46825">
    <property type="entry name" value="D-ALANYL-D-ALANINE-CARBOXYPEPTIDASE/ENDOPEPTIDASE AMPH"/>
    <property type="match status" value="1"/>
</dbReference>
<evidence type="ECO:0000313" key="5">
    <source>
        <dbReference type="EMBL" id="WXG67639.1"/>
    </source>
</evidence>
<reference evidence="5 6" key="1">
    <citation type="submission" date="2024-03" db="EMBL/GenBank/DDBJ databases">
        <title>Natural products discovery in diverse microorganisms through a two-stage MS feature dereplication strategy.</title>
        <authorList>
            <person name="Zhang R."/>
        </authorList>
    </citation>
    <scope>NUCLEOTIDE SEQUENCE [LARGE SCALE GENOMIC DNA]</scope>
    <source>
        <strain evidence="5 6">18930</strain>
    </source>
</reference>
<evidence type="ECO:0000256" key="1">
    <source>
        <dbReference type="SAM" id="MobiDB-lite"/>
    </source>
</evidence>
<dbReference type="Pfam" id="PF00144">
    <property type="entry name" value="Beta-lactamase"/>
    <property type="match status" value="1"/>
</dbReference>
<dbReference type="InterPro" id="IPR050491">
    <property type="entry name" value="AmpC-like"/>
</dbReference>
<feature type="region of interest" description="Disordered" evidence="1">
    <location>
        <begin position="142"/>
        <end position="165"/>
    </location>
</feature>
<keyword evidence="2" id="KW-0812">Transmembrane</keyword>